<dbReference type="Gene3D" id="3.80.10.10">
    <property type="entry name" value="Ribonuclease Inhibitor"/>
    <property type="match status" value="1"/>
</dbReference>
<dbReference type="Proteomes" id="UP001418222">
    <property type="component" value="Unassembled WGS sequence"/>
</dbReference>
<dbReference type="SUPFAM" id="SSF81383">
    <property type="entry name" value="F-box domain"/>
    <property type="match status" value="1"/>
</dbReference>
<feature type="domain" description="F-box" evidence="1">
    <location>
        <begin position="169"/>
        <end position="205"/>
    </location>
</feature>
<organism evidence="2 3">
    <name type="scientific">Platanthera zijinensis</name>
    <dbReference type="NCBI Taxonomy" id="2320716"/>
    <lineage>
        <taxon>Eukaryota</taxon>
        <taxon>Viridiplantae</taxon>
        <taxon>Streptophyta</taxon>
        <taxon>Embryophyta</taxon>
        <taxon>Tracheophyta</taxon>
        <taxon>Spermatophyta</taxon>
        <taxon>Magnoliopsida</taxon>
        <taxon>Liliopsida</taxon>
        <taxon>Asparagales</taxon>
        <taxon>Orchidaceae</taxon>
        <taxon>Orchidoideae</taxon>
        <taxon>Orchideae</taxon>
        <taxon>Orchidinae</taxon>
        <taxon>Platanthera</taxon>
    </lineage>
</organism>
<accession>A0AAP0B997</accession>
<protein>
    <submittedName>
        <fullName evidence="2">F-box protein SKIP14</fullName>
    </submittedName>
</protein>
<evidence type="ECO:0000313" key="3">
    <source>
        <dbReference type="Proteomes" id="UP001418222"/>
    </source>
</evidence>
<dbReference type="InterPro" id="IPR032675">
    <property type="entry name" value="LRR_dom_sf"/>
</dbReference>
<dbReference type="Pfam" id="PF12937">
    <property type="entry name" value="F-box-like"/>
    <property type="match status" value="1"/>
</dbReference>
<dbReference type="GO" id="GO:0005737">
    <property type="term" value="C:cytoplasm"/>
    <property type="evidence" value="ECO:0007669"/>
    <property type="project" value="TreeGrafter"/>
</dbReference>
<reference evidence="2 3" key="1">
    <citation type="journal article" date="2022" name="Nat. Plants">
        <title>Genomes of leafy and leafless Platanthera orchids illuminate the evolution of mycoheterotrophy.</title>
        <authorList>
            <person name="Li M.H."/>
            <person name="Liu K.W."/>
            <person name="Li Z."/>
            <person name="Lu H.C."/>
            <person name="Ye Q.L."/>
            <person name="Zhang D."/>
            <person name="Wang J.Y."/>
            <person name="Li Y.F."/>
            <person name="Zhong Z.M."/>
            <person name="Liu X."/>
            <person name="Yu X."/>
            <person name="Liu D.K."/>
            <person name="Tu X.D."/>
            <person name="Liu B."/>
            <person name="Hao Y."/>
            <person name="Liao X.Y."/>
            <person name="Jiang Y.T."/>
            <person name="Sun W.H."/>
            <person name="Chen J."/>
            <person name="Chen Y.Q."/>
            <person name="Ai Y."/>
            <person name="Zhai J.W."/>
            <person name="Wu S.S."/>
            <person name="Zhou Z."/>
            <person name="Hsiao Y.Y."/>
            <person name="Wu W.L."/>
            <person name="Chen Y.Y."/>
            <person name="Lin Y.F."/>
            <person name="Hsu J.L."/>
            <person name="Li C.Y."/>
            <person name="Wang Z.W."/>
            <person name="Zhao X."/>
            <person name="Zhong W.Y."/>
            <person name="Ma X.K."/>
            <person name="Ma L."/>
            <person name="Huang J."/>
            <person name="Chen G.Z."/>
            <person name="Huang M.Z."/>
            <person name="Huang L."/>
            <person name="Peng D.H."/>
            <person name="Luo Y.B."/>
            <person name="Zou S.Q."/>
            <person name="Chen S.P."/>
            <person name="Lan S."/>
            <person name="Tsai W.C."/>
            <person name="Van de Peer Y."/>
            <person name="Liu Z.J."/>
        </authorList>
    </citation>
    <scope>NUCLEOTIDE SEQUENCE [LARGE SCALE GENOMIC DNA]</scope>
    <source>
        <strain evidence="2">Lor287</strain>
    </source>
</reference>
<dbReference type="AlphaFoldDB" id="A0AAP0B997"/>
<comment type="caution">
    <text evidence="2">The sequence shown here is derived from an EMBL/GenBank/DDBJ whole genome shotgun (WGS) entry which is preliminary data.</text>
</comment>
<dbReference type="Gene3D" id="1.20.1280.50">
    <property type="match status" value="1"/>
</dbReference>
<evidence type="ECO:0000259" key="1">
    <source>
        <dbReference type="Pfam" id="PF12937"/>
    </source>
</evidence>
<dbReference type="InterPro" id="IPR036047">
    <property type="entry name" value="F-box-like_dom_sf"/>
</dbReference>
<dbReference type="PANTHER" id="PTHR13382">
    <property type="entry name" value="MITOCHONDRIAL ATP SYNTHASE COUPLING FACTOR B"/>
    <property type="match status" value="1"/>
</dbReference>
<evidence type="ECO:0000313" key="2">
    <source>
        <dbReference type="EMBL" id="KAK8933657.1"/>
    </source>
</evidence>
<keyword evidence="3" id="KW-1185">Reference proteome</keyword>
<name>A0AAP0B997_9ASPA</name>
<sequence>MMQEDCKSFSLHDWPNWEINDLYGVCGRDEMWNESNVSYDPIDFLPVDPFEMNLETTLLEMDLGTKISAAIAGWIEASNDSYEVNGDTFIADLSYYWSKAVLSSFETQLNPRSYVVDFSNKGFSGSSVDVFEDESFGAAVAVEKVSVTGKSDLAHPCGDESSLHEGLILSLGYLGVHDLLSVERVCRSFRLAVQSDPLLWRCIHIDSPLSEKITDDDLYKLIQRSQGSLHCLSLMRCPRITDDGLKSVLGCSLRLKKLCIPGCLRLSVKGLINSLKAVKLSGASGLNTLKLGRLFIASPEQFEELTSLVGADKSRLSKAPKLKFYHDDVSSLSCDGDRAIDIEACPVCQRCRLVFDCSLESCRSMYPGNCRACNACIPRCVQCGRCINNFEYVETFCLEYICLDCWKRSSQSEYALEDIRISTD</sequence>
<dbReference type="EMBL" id="JBBWWQ010000013">
    <property type="protein sequence ID" value="KAK8933657.1"/>
    <property type="molecule type" value="Genomic_DNA"/>
</dbReference>
<dbReference type="PANTHER" id="PTHR13382:SF22">
    <property type="entry name" value="F-BOX PROTEIN SKIP14"/>
    <property type="match status" value="1"/>
</dbReference>
<dbReference type="InterPro" id="IPR050648">
    <property type="entry name" value="F-box_LRR-repeat"/>
</dbReference>
<dbReference type="InterPro" id="IPR001810">
    <property type="entry name" value="F-box_dom"/>
</dbReference>
<proteinExistence type="predicted"/>
<gene>
    <name evidence="2" type="primary">SKIP14</name>
    <name evidence="2" type="ORF">KSP39_PZI015665</name>
</gene>